<feature type="domain" description="S-adenosylmethionine synthetase central" evidence="13">
    <location>
        <begin position="5"/>
        <end position="122"/>
    </location>
</feature>
<dbReference type="NCBIfam" id="TIGR01034">
    <property type="entry name" value="metK"/>
    <property type="match status" value="1"/>
</dbReference>
<keyword evidence="7" id="KW-0808">Transferase</keyword>
<dbReference type="InterPro" id="IPR002133">
    <property type="entry name" value="S-AdoMet_synthetase"/>
</dbReference>
<dbReference type="UniPathway" id="UPA00315">
    <property type="reaction ID" value="UER00080"/>
</dbReference>
<dbReference type="GO" id="GO:0006556">
    <property type="term" value="P:S-adenosylmethionine biosynthetic process"/>
    <property type="evidence" value="ECO:0007669"/>
    <property type="project" value="UniProtKB-UniPathway"/>
</dbReference>
<dbReference type="AlphaFoldDB" id="A0A0F9E2U0"/>
<comment type="cofactor">
    <cofactor evidence="1">
        <name>Mg(2+)</name>
        <dbReference type="ChEBI" id="CHEBI:18420"/>
    </cofactor>
</comment>
<dbReference type="InterPro" id="IPR022630">
    <property type="entry name" value="S-AdoMet_synt_C"/>
</dbReference>
<evidence type="ECO:0000256" key="12">
    <source>
        <dbReference type="ARBA" id="ARBA00022958"/>
    </source>
</evidence>
<evidence type="ECO:0000256" key="5">
    <source>
        <dbReference type="ARBA" id="ARBA00012828"/>
    </source>
</evidence>
<dbReference type="PROSITE" id="PS00377">
    <property type="entry name" value="ADOMET_SYNTHASE_2"/>
    <property type="match status" value="1"/>
</dbReference>
<sequence length="273" mass="29915">GLHHEQGAGDQGMMFGFASSETPELMPAPIHYANRIMLRAAEVRKRGILPFMRPDGKCQITVRYKEGKPAEITTIVLSHQHAEDVSYNHLKESLIEEVIKKALPSELIKSNVIYHINPTGRFVIGGPHGDSGLTGRKIIVDTYGGMARHGGGAFSGKDPSKVDRSAAYMARYIAKNLVAAGLCKKCEVQLAYAIGVAEPVSIAVSTFGTSSVAEEKLEKLIPRVFSLNPGDIIESLNLRRPIYQETAAYGHFGRDGFPWEKTDKIEVVKELID</sequence>
<evidence type="ECO:0000256" key="8">
    <source>
        <dbReference type="ARBA" id="ARBA00022723"/>
    </source>
</evidence>
<evidence type="ECO:0000256" key="9">
    <source>
        <dbReference type="ARBA" id="ARBA00022741"/>
    </source>
</evidence>
<keyword evidence="11" id="KW-0460">Magnesium</keyword>
<evidence type="ECO:0000313" key="15">
    <source>
        <dbReference type="EMBL" id="KKL24211.1"/>
    </source>
</evidence>
<dbReference type="PROSITE" id="PS00376">
    <property type="entry name" value="ADOMET_SYNTHASE_1"/>
    <property type="match status" value="1"/>
</dbReference>
<gene>
    <name evidence="15" type="ORF">LCGC14_2417580</name>
</gene>
<keyword evidence="10" id="KW-0067">ATP-binding</keyword>
<evidence type="ECO:0000256" key="10">
    <source>
        <dbReference type="ARBA" id="ARBA00022840"/>
    </source>
</evidence>
<feature type="domain" description="S-adenosylmethionine synthetase C-terminal" evidence="14">
    <location>
        <begin position="124"/>
        <end position="261"/>
    </location>
</feature>
<dbReference type="PANTHER" id="PTHR11964">
    <property type="entry name" value="S-ADENOSYLMETHIONINE SYNTHETASE"/>
    <property type="match status" value="1"/>
</dbReference>
<evidence type="ECO:0000256" key="4">
    <source>
        <dbReference type="ARBA" id="ARBA00009685"/>
    </source>
</evidence>
<evidence type="ECO:0000256" key="1">
    <source>
        <dbReference type="ARBA" id="ARBA00001946"/>
    </source>
</evidence>
<dbReference type="SUPFAM" id="SSF55973">
    <property type="entry name" value="S-adenosylmethionine synthetase"/>
    <property type="match status" value="2"/>
</dbReference>
<evidence type="ECO:0000256" key="7">
    <source>
        <dbReference type="ARBA" id="ARBA00022679"/>
    </source>
</evidence>
<evidence type="ECO:0000256" key="2">
    <source>
        <dbReference type="ARBA" id="ARBA00001958"/>
    </source>
</evidence>
<keyword evidence="12" id="KW-0630">Potassium</keyword>
<dbReference type="InterPro" id="IPR022629">
    <property type="entry name" value="S-AdoMet_synt_central"/>
</dbReference>
<dbReference type="CDD" id="cd18079">
    <property type="entry name" value="S-AdoMet_synt"/>
    <property type="match status" value="1"/>
</dbReference>
<evidence type="ECO:0000256" key="6">
    <source>
        <dbReference type="ARBA" id="ARBA00022563"/>
    </source>
</evidence>
<dbReference type="GO" id="GO:0004478">
    <property type="term" value="F:methionine adenosyltransferase activity"/>
    <property type="evidence" value="ECO:0007669"/>
    <property type="project" value="UniProtKB-EC"/>
</dbReference>
<keyword evidence="6" id="KW-0554">One-carbon metabolism</keyword>
<accession>A0A0F9E2U0</accession>
<dbReference type="Pfam" id="PF02773">
    <property type="entry name" value="S-AdoMet_synt_C"/>
    <property type="match status" value="1"/>
</dbReference>
<dbReference type="FunFam" id="3.30.300.10:FF:000004">
    <property type="entry name" value="S-adenosylmethionine synthase"/>
    <property type="match status" value="1"/>
</dbReference>
<dbReference type="FunFam" id="3.30.300.10:FF:000003">
    <property type="entry name" value="S-adenosylmethionine synthase"/>
    <property type="match status" value="1"/>
</dbReference>
<dbReference type="GO" id="GO:0005524">
    <property type="term" value="F:ATP binding"/>
    <property type="evidence" value="ECO:0007669"/>
    <property type="project" value="UniProtKB-KW"/>
</dbReference>
<comment type="pathway">
    <text evidence="3">Amino-acid biosynthesis; S-adenosyl-L-methionine biosynthesis; S-adenosyl-L-methionine from L-methionine: step 1/1.</text>
</comment>
<name>A0A0F9E2U0_9ZZZZ</name>
<evidence type="ECO:0000256" key="11">
    <source>
        <dbReference type="ARBA" id="ARBA00022842"/>
    </source>
</evidence>
<comment type="similarity">
    <text evidence="4">Belongs to the AdoMet synthase family.</text>
</comment>
<evidence type="ECO:0000259" key="14">
    <source>
        <dbReference type="Pfam" id="PF02773"/>
    </source>
</evidence>
<feature type="non-terminal residue" evidence="15">
    <location>
        <position position="1"/>
    </location>
</feature>
<dbReference type="GO" id="GO:0006730">
    <property type="term" value="P:one-carbon metabolic process"/>
    <property type="evidence" value="ECO:0007669"/>
    <property type="project" value="UniProtKB-KW"/>
</dbReference>
<dbReference type="Gene3D" id="3.30.300.10">
    <property type="match status" value="3"/>
</dbReference>
<comment type="caution">
    <text evidence="15">The sequence shown here is derived from an EMBL/GenBank/DDBJ whole genome shotgun (WGS) entry which is preliminary data.</text>
</comment>
<organism evidence="15">
    <name type="scientific">marine sediment metagenome</name>
    <dbReference type="NCBI Taxonomy" id="412755"/>
    <lineage>
        <taxon>unclassified sequences</taxon>
        <taxon>metagenomes</taxon>
        <taxon>ecological metagenomes</taxon>
    </lineage>
</organism>
<keyword evidence="9" id="KW-0547">Nucleotide-binding</keyword>
<comment type="cofactor">
    <cofactor evidence="2">
        <name>K(+)</name>
        <dbReference type="ChEBI" id="CHEBI:29103"/>
    </cofactor>
</comment>
<keyword evidence="8" id="KW-0479">Metal-binding</keyword>
<dbReference type="InterPro" id="IPR022636">
    <property type="entry name" value="S-AdoMet_synthetase_sfam"/>
</dbReference>
<evidence type="ECO:0000256" key="3">
    <source>
        <dbReference type="ARBA" id="ARBA00005224"/>
    </source>
</evidence>
<proteinExistence type="inferred from homology"/>
<dbReference type="EC" id="2.5.1.6" evidence="5"/>
<dbReference type="Pfam" id="PF02772">
    <property type="entry name" value="S-AdoMet_synt_M"/>
    <property type="match status" value="1"/>
</dbReference>
<dbReference type="InterPro" id="IPR022631">
    <property type="entry name" value="ADOMET_SYNTHASE_CS"/>
</dbReference>
<evidence type="ECO:0000259" key="13">
    <source>
        <dbReference type="Pfam" id="PF02772"/>
    </source>
</evidence>
<dbReference type="GO" id="GO:0046872">
    <property type="term" value="F:metal ion binding"/>
    <property type="evidence" value="ECO:0007669"/>
    <property type="project" value="UniProtKB-KW"/>
</dbReference>
<reference evidence="15" key="1">
    <citation type="journal article" date="2015" name="Nature">
        <title>Complex archaea that bridge the gap between prokaryotes and eukaryotes.</title>
        <authorList>
            <person name="Spang A."/>
            <person name="Saw J.H."/>
            <person name="Jorgensen S.L."/>
            <person name="Zaremba-Niedzwiedzka K."/>
            <person name="Martijn J."/>
            <person name="Lind A.E."/>
            <person name="van Eijk R."/>
            <person name="Schleper C."/>
            <person name="Guy L."/>
            <person name="Ettema T.J."/>
        </authorList>
    </citation>
    <scope>NUCLEOTIDE SEQUENCE</scope>
</reference>
<dbReference type="EMBL" id="LAZR01036679">
    <property type="protein sequence ID" value="KKL24211.1"/>
    <property type="molecule type" value="Genomic_DNA"/>
</dbReference>
<protein>
    <recommendedName>
        <fullName evidence="5">methionine adenosyltransferase</fullName>
        <ecNumber evidence="5">2.5.1.6</ecNumber>
    </recommendedName>
</protein>